<keyword evidence="5" id="KW-1185">Reference proteome</keyword>
<proteinExistence type="predicted"/>
<evidence type="ECO:0000256" key="1">
    <source>
        <dbReference type="ARBA" id="ARBA00000223"/>
    </source>
</evidence>
<gene>
    <name evidence="4" type="ORF">ACFQMH_19320</name>
</gene>
<reference evidence="5" key="1">
    <citation type="journal article" date="2019" name="Int. J. Syst. Evol. Microbiol.">
        <title>The Global Catalogue of Microorganisms (GCM) 10K type strain sequencing project: providing services to taxonomists for standard genome sequencing and annotation.</title>
        <authorList>
            <consortium name="The Broad Institute Genomics Platform"/>
            <consortium name="The Broad Institute Genome Sequencing Center for Infectious Disease"/>
            <person name="Wu L."/>
            <person name="Ma J."/>
        </authorList>
    </citation>
    <scope>NUCLEOTIDE SEQUENCE [LARGE SCALE GENOMIC DNA]</scope>
    <source>
        <strain evidence="5">JCM 4855</strain>
    </source>
</reference>
<dbReference type="Pfam" id="PF05025">
    <property type="entry name" value="RbsD_FucU"/>
    <property type="match status" value="1"/>
</dbReference>
<comment type="catalytic activity">
    <reaction evidence="3">
        <text>alpha-L-fucose = beta-L-fucose</text>
        <dbReference type="Rhea" id="RHEA:25580"/>
        <dbReference type="ChEBI" id="CHEBI:42548"/>
        <dbReference type="ChEBI" id="CHEBI:42589"/>
        <dbReference type="EC" id="5.1.3.29"/>
    </reaction>
</comment>
<evidence type="ECO:0000313" key="4">
    <source>
        <dbReference type="EMBL" id="MFC7013835.1"/>
    </source>
</evidence>
<protein>
    <submittedName>
        <fullName evidence="4">RbsD/FucU domain-containing protein</fullName>
    </submittedName>
</protein>
<comment type="caution">
    <text evidence="4">The sequence shown here is derived from an EMBL/GenBank/DDBJ whole genome shotgun (WGS) entry which is preliminary data.</text>
</comment>
<comment type="catalytic activity">
    <reaction evidence="1">
        <text>beta-D-ribopyranose = beta-D-ribofuranose</text>
        <dbReference type="Rhea" id="RHEA:25432"/>
        <dbReference type="ChEBI" id="CHEBI:27476"/>
        <dbReference type="ChEBI" id="CHEBI:47002"/>
        <dbReference type="EC" id="5.4.99.62"/>
    </reaction>
</comment>
<name>A0ABW2E553_9ACTN</name>
<dbReference type="EMBL" id="JBHSYM010000039">
    <property type="protein sequence ID" value="MFC7013835.1"/>
    <property type="molecule type" value="Genomic_DNA"/>
</dbReference>
<keyword evidence="2" id="KW-0413">Isomerase</keyword>
<dbReference type="PANTHER" id="PTHR31690">
    <property type="entry name" value="FUCOSE MUTAROTASE"/>
    <property type="match status" value="1"/>
</dbReference>
<dbReference type="InterPro" id="IPR050443">
    <property type="entry name" value="RbsD/FucU_mutarotase"/>
</dbReference>
<evidence type="ECO:0000256" key="3">
    <source>
        <dbReference type="ARBA" id="ARBA00036324"/>
    </source>
</evidence>
<accession>A0ABW2E553</accession>
<dbReference type="Gene3D" id="3.40.1650.10">
    <property type="entry name" value="RbsD-like domain"/>
    <property type="match status" value="1"/>
</dbReference>
<organism evidence="4 5">
    <name type="scientific">Streptomyces viridiviolaceus</name>
    <dbReference type="NCBI Taxonomy" id="68282"/>
    <lineage>
        <taxon>Bacteria</taxon>
        <taxon>Bacillati</taxon>
        <taxon>Actinomycetota</taxon>
        <taxon>Actinomycetes</taxon>
        <taxon>Kitasatosporales</taxon>
        <taxon>Streptomycetaceae</taxon>
        <taxon>Streptomyces</taxon>
    </lineage>
</organism>
<dbReference type="RefSeq" id="WP_189880502.1">
    <property type="nucleotide sequence ID" value="NZ_BMWA01000043.1"/>
</dbReference>
<evidence type="ECO:0000313" key="5">
    <source>
        <dbReference type="Proteomes" id="UP001596409"/>
    </source>
</evidence>
<dbReference type="PANTHER" id="PTHR31690:SF4">
    <property type="entry name" value="FUCOSE MUTAROTASE"/>
    <property type="match status" value="1"/>
</dbReference>
<dbReference type="InterPro" id="IPR023750">
    <property type="entry name" value="RbsD-like_sf"/>
</dbReference>
<evidence type="ECO:0000256" key="2">
    <source>
        <dbReference type="ARBA" id="ARBA00023235"/>
    </source>
</evidence>
<dbReference type="SUPFAM" id="SSF102546">
    <property type="entry name" value="RbsD-like"/>
    <property type="match status" value="1"/>
</dbReference>
<sequence>MIKGTITHPQILQALATAGHKSTVLIADAHYAAATAVGPNAHTVHLHLTAGAPTIPDVLRAVLDTVVVEHASQIKATADALPSTVQQEVAETLPTGVPLEYVERYAFYELARQGDLALAVVTGDTRRFGNVLLRLGALITPPEPATGR</sequence>
<dbReference type="InterPro" id="IPR007721">
    <property type="entry name" value="RbsD_FucU"/>
</dbReference>
<dbReference type="Proteomes" id="UP001596409">
    <property type="component" value="Unassembled WGS sequence"/>
</dbReference>